<dbReference type="InterPro" id="IPR011322">
    <property type="entry name" value="N-reg_PII-like_a/b"/>
</dbReference>
<organism evidence="2 3">
    <name type="scientific">Parvularcula dongshanensis</name>
    <dbReference type="NCBI Taxonomy" id="1173995"/>
    <lineage>
        <taxon>Bacteria</taxon>
        <taxon>Pseudomonadati</taxon>
        <taxon>Pseudomonadota</taxon>
        <taxon>Alphaproteobacteria</taxon>
        <taxon>Parvularculales</taxon>
        <taxon>Parvularculaceae</taxon>
        <taxon>Parvularcula</taxon>
    </lineage>
</organism>
<comment type="similarity">
    <text evidence="1">Belongs to the CutA family.</text>
</comment>
<evidence type="ECO:0000313" key="2">
    <source>
        <dbReference type="EMBL" id="MBB4658135.1"/>
    </source>
</evidence>
<dbReference type="GO" id="GO:0010038">
    <property type="term" value="P:response to metal ion"/>
    <property type="evidence" value="ECO:0007669"/>
    <property type="project" value="InterPro"/>
</dbReference>
<dbReference type="Gene3D" id="3.30.70.120">
    <property type="match status" value="1"/>
</dbReference>
<dbReference type="AlphaFoldDB" id="A0A840I1B0"/>
<dbReference type="InterPro" id="IPR015867">
    <property type="entry name" value="N-reg_PII/ATP_PRibTrfase_C"/>
</dbReference>
<dbReference type="PANTHER" id="PTHR23419">
    <property type="entry name" value="DIVALENT CATION TOLERANCE CUTA-RELATED"/>
    <property type="match status" value="1"/>
</dbReference>
<dbReference type="EMBL" id="JACHOB010000001">
    <property type="protein sequence ID" value="MBB4658135.1"/>
    <property type="molecule type" value="Genomic_DNA"/>
</dbReference>
<comment type="caution">
    <text evidence="2">The sequence shown here is derived from an EMBL/GenBank/DDBJ whole genome shotgun (WGS) entry which is preliminary data.</text>
</comment>
<dbReference type="Pfam" id="PF03091">
    <property type="entry name" value="CutA1"/>
    <property type="match status" value="1"/>
</dbReference>
<proteinExistence type="inferred from homology"/>
<dbReference type="Proteomes" id="UP000563524">
    <property type="component" value="Unassembled WGS sequence"/>
</dbReference>
<sequence length="73" mass="7946">MRIESRYRWAGKVETSSEWRLDAKTTAVLARRLADRIGTLHPYETPEVLILPVSGASPGYAGWVAAEVSGSSA</sequence>
<name>A0A840I1B0_9PROT</name>
<dbReference type="GO" id="GO:0005507">
    <property type="term" value="F:copper ion binding"/>
    <property type="evidence" value="ECO:0007669"/>
    <property type="project" value="TreeGrafter"/>
</dbReference>
<dbReference type="RefSeq" id="WP_343074235.1">
    <property type="nucleotide sequence ID" value="NZ_JACHOB010000001.1"/>
</dbReference>
<keyword evidence="3" id="KW-1185">Reference proteome</keyword>
<evidence type="ECO:0000313" key="3">
    <source>
        <dbReference type="Proteomes" id="UP000563524"/>
    </source>
</evidence>
<accession>A0A840I1B0</accession>
<reference evidence="2 3" key="1">
    <citation type="submission" date="2020-08" db="EMBL/GenBank/DDBJ databases">
        <title>Genomic Encyclopedia of Type Strains, Phase IV (KMG-IV): sequencing the most valuable type-strain genomes for metagenomic binning, comparative biology and taxonomic classification.</title>
        <authorList>
            <person name="Goeker M."/>
        </authorList>
    </citation>
    <scope>NUCLEOTIDE SEQUENCE [LARGE SCALE GENOMIC DNA]</scope>
    <source>
        <strain evidence="2 3">DSM 102850</strain>
    </source>
</reference>
<dbReference type="InterPro" id="IPR004323">
    <property type="entry name" value="Ion_tolerance_CutA"/>
</dbReference>
<evidence type="ECO:0000256" key="1">
    <source>
        <dbReference type="ARBA" id="ARBA00010169"/>
    </source>
</evidence>
<dbReference type="SUPFAM" id="SSF54913">
    <property type="entry name" value="GlnB-like"/>
    <property type="match status" value="1"/>
</dbReference>
<dbReference type="PANTHER" id="PTHR23419:SF8">
    <property type="entry name" value="FI09726P"/>
    <property type="match status" value="1"/>
</dbReference>
<gene>
    <name evidence="2" type="ORF">GGQ59_000635</name>
</gene>
<protein>
    <submittedName>
        <fullName evidence="2">Uncharacterized protein involved in tolerance to divalent cations</fullName>
    </submittedName>
</protein>